<protein>
    <submittedName>
        <fullName evidence="2">Uncharacterized protein conserved in bacteria</fullName>
    </submittedName>
</protein>
<reference evidence="2 3" key="1">
    <citation type="submission" date="2018-06" db="EMBL/GenBank/DDBJ databases">
        <authorList>
            <consortium name="Pathogen Informatics"/>
            <person name="Doyle S."/>
        </authorList>
    </citation>
    <scope>NUCLEOTIDE SEQUENCE [LARGE SCALE GENOMIC DNA]</scope>
    <source>
        <strain evidence="2 3">NCTC9380</strain>
    </source>
</reference>
<dbReference type="AlphaFoldDB" id="A0A378NEE1"/>
<dbReference type="PANTHER" id="PTHR34821">
    <property type="entry name" value="INNER MEMBRANE PROTEIN YDCZ"/>
    <property type="match status" value="1"/>
</dbReference>
<dbReference type="InterPro" id="IPR006750">
    <property type="entry name" value="YdcZ"/>
</dbReference>
<proteinExistence type="predicted"/>
<accession>A0A378NEE1</accession>
<feature type="transmembrane region" description="Helical" evidence="1">
    <location>
        <begin position="285"/>
        <end position="304"/>
    </location>
</feature>
<organism evidence="2 3">
    <name type="scientific">Mannheimia haemolytica</name>
    <name type="common">Pasteurella haemolytica</name>
    <dbReference type="NCBI Taxonomy" id="75985"/>
    <lineage>
        <taxon>Bacteria</taxon>
        <taxon>Pseudomonadati</taxon>
        <taxon>Pseudomonadota</taxon>
        <taxon>Gammaproteobacteria</taxon>
        <taxon>Pasteurellales</taxon>
        <taxon>Pasteurellaceae</taxon>
        <taxon>Mannheimia</taxon>
    </lineage>
</organism>
<feature type="transmembrane region" description="Helical" evidence="1">
    <location>
        <begin position="129"/>
        <end position="148"/>
    </location>
</feature>
<keyword evidence="1" id="KW-1133">Transmembrane helix</keyword>
<feature type="transmembrane region" description="Helical" evidence="1">
    <location>
        <begin position="94"/>
        <end position="117"/>
    </location>
</feature>
<evidence type="ECO:0000256" key="1">
    <source>
        <dbReference type="SAM" id="Phobius"/>
    </source>
</evidence>
<feature type="transmembrane region" description="Helical" evidence="1">
    <location>
        <begin position="256"/>
        <end position="279"/>
    </location>
</feature>
<dbReference type="PANTHER" id="PTHR34821:SF2">
    <property type="entry name" value="INNER MEMBRANE PROTEIN YDCZ"/>
    <property type="match status" value="1"/>
</dbReference>
<feature type="transmembrane region" description="Helical" evidence="1">
    <location>
        <begin position="63"/>
        <end position="88"/>
    </location>
</feature>
<name>A0A378NEE1_MANHA</name>
<feature type="transmembrane region" description="Helical" evidence="1">
    <location>
        <begin position="191"/>
        <end position="212"/>
    </location>
</feature>
<sequence length="305" mass="32203">MTFIIGILAGVLIAFQSAINARLRMHVGAAFLTSFVSFSVGLLFLLGLSLIMQQTPAFSLDNLGNVPLWAWTGGLLGMVGLTANVLIFPKLGGVQTAVMPILGQVLMGVLIDTFAWLNSPYIAFTASRLFGIGLVLFGVWIAVVLPHLSGLKRKENANLWLWRAVGILGGTTLATQAAVNGEFGRQLGSSLGAATVSFGVGAIGLLLVVLFYEKSLPKLCQPTEGKPFWIWSGSILGSLFILAGVWLVPQIGTGSVVMLVLSGLICGSLLVDKFGLFGITQKPILPLQIIGVTLLLAGVAFIRLL</sequence>
<keyword evidence="1" id="KW-0472">Membrane</keyword>
<feature type="transmembrane region" description="Helical" evidence="1">
    <location>
        <begin position="160"/>
        <end position="179"/>
    </location>
</feature>
<evidence type="ECO:0000313" key="3">
    <source>
        <dbReference type="Proteomes" id="UP000254031"/>
    </source>
</evidence>
<gene>
    <name evidence="2" type="ORF">NCTC9380_02114</name>
</gene>
<feature type="transmembrane region" description="Helical" evidence="1">
    <location>
        <begin position="30"/>
        <end position="51"/>
    </location>
</feature>
<dbReference type="RefSeq" id="WP_006252244.1">
    <property type="nucleotide sequence ID" value="NZ_CP017484.1"/>
</dbReference>
<keyword evidence="1" id="KW-0812">Transmembrane</keyword>
<dbReference type="GO" id="GO:0005886">
    <property type="term" value="C:plasma membrane"/>
    <property type="evidence" value="ECO:0007669"/>
    <property type="project" value="TreeGrafter"/>
</dbReference>
<evidence type="ECO:0000313" key="2">
    <source>
        <dbReference type="EMBL" id="STY66784.1"/>
    </source>
</evidence>
<dbReference type="EMBL" id="UGPL01000006">
    <property type="protein sequence ID" value="STY66784.1"/>
    <property type="molecule type" value="Genomic_DNA"/>
</dbReference>
<dbReference type="Proteomes" id="UP000254031">
    <property type="component" value="Unassembled WGS sequence"/>
</dbReference>
<feature type="transmembrane region" description="Helical" evidence="1">
    <location>
        <begin position="228"/>
        <end position="249"/>
    </location>
</feature>
<dbReference type="Pfam" id="PF04657">
    <property type="entry name" value="DMT_YdcZ"/>
    <property type="match status" value="2"/>
</dbReference>